<organism evidence="2 3">
    <name type="scientific">Blastopirellula marina</name>
    <dbReference type="NCBI Taxonomy" id="124"/>
    <lineage>
        <taxon>Bacteria</taxon>
        <taxon>Pseudomonadati</taxon>
        <taxon>Planctomycetota</taxon>
        <taxon>Planctomycetia</taxon>
        <taxon>Pirellulales</taxon>
        <taxon>Pirellulaceae</taxon>
        <taxon>Blastopirellula</taxon>
    </lineage>
</organism>
<accession>A0A2S8G276</accession>
<feature type="transmembrane region" description="Helical" evidence="1">
    <location>
        <begin position="106"/>
        <end position="128"/>
    </location>
</feature>
<feature type="transmembrane region" description="Helical" evidence="1">
    <location>
        <begin position="134"/>
        <end position="153"/>
    </location>
</feature>
<dbReference type="Proteomes" id="UP000239388">
    <property type="component" value="Unassembled WGS sequence"/>
</dbReference>
<proteinExistence type="predicted"/>
<reference evidence="2 3" key="1">
    <citation type="submission" date="2018-02" db="EMBL/GenBank/DDBJ databases">
        <title>Comparative genomes isolates from brazilian mangrove.</title>
        <authorList>
            <person name="Araujo J.E."/>
            <person name="Taketani R.G."/>
            <person name="Silva M.C.P."/>
            <person name="Loureco M.V."/>
            <person name="Andreote F.D."/>
        </authorList>
    </citation>
    <scope>NUCLEOTIDE SEQUENCE [LARGE SCALE GENOMIC DNA]</scope>
    <source>
        <strain evidence="2 3">NAP PRIS-MGV</strain>
    </source>
</reference>
<dbReference type="AlphaFoldDB" id="A0A2S8G276"/>
<keyword evidence="1" id="KW-1133">Transmembrane helix</keyword>
<name>A0A2S8G276_9BACT</name>
<evidence type="ECO:0000313" key="2">
    <source>
        <dbReference type="EMBL" id="PQO38552.1"/>
    </source>
</evidence>
<keyword evidence="1" id="KW-0472">Membrane</keyword>
<dbReference type="EMBL" id="PUIB01000011">
    <property type="protein sequence ID" value="PQO38552.1"/>
    <property type="molecule type" value="Genomic_DNA"/>
</dbReference>
<evidence type="ECO:0000256" key="1">
    <source>
        <dbReference type="SAM" id="Phobius"/>
    </source>
</evidence>
<keyword evidence="1" id="KW-0812">Transmembrane</keyword>
<protein>
    <submittedName>
        <fullName evidence="2">Uncharacterized protein</fullName>
    </submittedName>
</protein>
<comment type="caution">
    <text evidence="2">The sequence shown here is derived from an EMBL/GenBank/DDBJ whole genome shotgun (WGS) entry which is preliminary data.</text>
</comment>
<feature type="transmembrane region" description="Helical" evidence="1">
    <location>
        <begin position="63"/>
        <end position="86"/>
    </location>
</feature>
<sequence length="194" mass="21331">MRELRTTDERAWVQFLTLSSALTHLFCIAGIPLLILTTTKLFAFLQHGIPRVESIFFIHDLRYFSAAILALIHVAITAGMLVGFAVAKTTYANRKFFSPRFLRGGILFISMVVTTSLLLLEGYLFGVIETPTGLLNAGTMCCVFSFMPGAVVAGQVRELLLSPASTTTPGDARKSLHDKHLLSIPHKSQTNHSH</sequence>
<feature type="transmembrane region" description="Helical" evidence="1">
    <location>
        <begin position="12"/>
        <end position="35"/>
    </location>
</feature>
<gene>
    <name evidence="2" type="ORF">C5Y98_10920</name>
</gene>
<evidence type="ECO:0000313" key="3">
    <source>
        <dbReference type="Proteomes" id="UP000239388"/>
    </source>
</evidence>